<evidence type="ECO:0000313" key="2">
    <source>
        <dbReference type="Proteomes" id="UP000325333"/>
    </source>
</evidence>
<comment type="caution">
    <text evidence="1">The sequence shown here is derived from an EMBL/GenBank/DDBJ whole genome shotgun (WGS) entry which is preliminary data.</text>
</comment>
<dbReference type="Proteomes" id="UP000325333">
    <property type="component" value="Unassembled WGS sequence"/>
</dbReference>
<dbReference type="RefSeq" id="WP_149650967.1">
    <property type="nucleotide sequence ID" value="NZ_VEWN01000013.1"/>
</dbReference>
<dbReference type="EMBL" id="VEWN01000013">
    <property type="protein sequence ID" value="KAA1053854.1"/>
    <property type="molecule type" value="Genomic_DNA"/>
</dbReference>
<proteinExistence type="predicted"/>
<reference evidence="1 2" key="1">
    <citation type="submission" date="2019-07" db="EMBL/GenBank/DDBJ databases">
        <title>Genome sequencing of the stress-tolerant strain Azospirillum brasilense Az19.</title>
        <authorList>
            <person name="Maroniche G.A."/>
            <person name="Garcia J.E."/>
            <person name="Pagnussat L."/>
            <person name="Amenta M."/>
            <person name="Creus C.M."/>
        </authorList>
    </citation>
    <scope>NUCLEOTIDE SEQUENCE [LARGE SCALE GENOMIC DNA]</scope>
    <source>
        <strain evidence="1 2">Az19</strain>
    </source>
</reference>
<name>A0A5B0KSR6_9PROT</name>
<accession>A0A5B0KSR6</accession>
<evidence type="ECO:0000313" key="1">
    <source>
        <dbReference type="EMBL" id="KAA1053854.1"/>
    </source>
</evidence>
<dbReference type="AlphaFoldDB" id="A0A5B0KSR6"/>
<protein>
    <submittedName>
        <fullName evidence="1">Uncharacterized protein</fullName>
    </submittedName>
</protein>
<sequence>MLAMEATMTLGLARPSSNDPFDMLRTFRAQRKRITAVIRRLEMDWPCSAEIQCRLAEYITDAFTAPPAKGRGGPIPLLHRVLDRGFDAYNAALLQSDDQRFLAFTDAAFSEVGRVLAGVTVTDRDNRTWAPSRGAPLLIWLGSGGNQVERCTLQSGDRTQTSAAITSAVAGFALTQAHREILMEIRHGG</sequence>
<gene>
    <name evidence="1" type="ORF">FH063_002436</name>
</gene>
<organism evidence="1 2">
    <name type="scientific">Azospirillum argentinense</name>
    <dbReference type="NCBI Taxonomy" id="2970906"/>
    <lineage>
        <taxon>Bacteria</taxon>
        <taxon>Pseudomonadati</taxon>
        <taxon>Pseudomonadota</taxon>
        <taxon>Alphaproteobacteria</taxon>
        <taxon>Rhodospirillales</taxon>
        <taxon>Azospirillaceae</taxon>
        <taxon>Azospirillum</taxon>
    </lineage>
</organism>